<feature type="domain" description="Endonuclease/exonuclease/phosphatase" evidence="1">
    <location>
        <begin position="16"/>
        <end position="229"/>
    </location>
</feature>
<evidence type="ECO:0000259" key="1">
    <source>
        <dbReference type="Pfam" id="PF03372"/>
    </source>
</evidence>
<evidence type="ECO:0000313" key="2">
    <source>
        <dbReference type="EMBL" id="BDS05467.1"/>
    </source>
</evidence>
<dbReference type="AlphaFoldDB" id="A0AAT9FHK9"/>
<dbReference type="GO" id="GO:0003824">
    <property type="term" value="F:catalytic activity"/>
    <property type="evidence" value="ECO:0007669"/>
    <property type="project" value="InterPro"/>
</dbReference>
<dbReference type="GO" id="GO:0006506">
    <property type="term" value="P:GPI anchor biosynthetic process"/>
    <property type="evidence" value="ECO:0007669"/>
    <property type="project" value="TreeGrafter"/>
</dbReference>
<dbReference type="SUPFAM" id="SSF56219">
    <property type="entry name" value="DNase I-like"/>
    <property type="match status" value="1"/>
</dbReference>
<dbReference type="Gene3D" id="3.60.10.10">
    <property type="entry name" value="Endonuclease/exonuclease/phosphatase"/>
    <property type="match status" value="1"/>
</dbReference>
<dbReference type="Pfam" id="PF03372">
    <property type="entry name" value="Exo_endo_phos"/>
    <property type="match status" value="1"/>
</dbReference>
<sequence length="239" mass="26208">MILTSCAWAGELRVFSYNIHHGVGLDGKLDLNRIAEVIKKQKPDLVALQEVDKVVPRSGKVDQAAVLAKLLGMHYAYGKCIDLNGGEYGNAILSKYPIQDTMVHKLPGPGESRAVLEAIIHIHGKKLSFASVHLDWEKDETRVGQVQAMEKVMSLRQHPVIMAGDFNAIPDSDTMTHVKSTWKITTKSGAALTYPAGDPKKEIDYIIYRGFETAKASCLVLDEAVASDHRPLIGVIIVP</sequence>
<protein>
    <recommendedName>
        <fullName evidence="1">Endonuclease/exonuclease/phosphatase domain-containing protein</fullName>
    </recommendedName>
</protein>
<dbReference type="InterPro" id="IPR051916">
    <property type="entry name" value="GPI-anchor_lipid_remodeler"/>
</dbReference>
<reference evidence="2" key="1">
    <citation type="submission" date="2024-07" db="EMBL/GenBank/DDBJ databases">
        <title>Complete genome sequence of Verrucomicrobiaceae bacterium NT6N.</title>
        <authorList>
            <person name="Huang C."/>
            <person name="Takami H."/>
            <person name="Hamasaki K."/>
        </authorList>
    </citation>
    <scope>NUCLEOTIDE SEQUENCE</scope>
    <source>
        <strain evidence="2">NT6N</strain>
    </source>
</reference>
<accession>A0AAT9FHK9</accession>
<organism evidence="2">
    <name type="scientific">Oceaniferula spumae</name>
    <dbReference type="NCBI Taxonomy" id="2979115"/>
    <lineage>
        <taxon>Bacteria</taxon>
        <taxon>Pseudomonadati</taxon>
        <taxon>Verrucomicrobiota</taxon>
        <taxon>Verrucomicrobiia</taxon>
        <taxon>Verrucomicrobiales</taxon>
        <taxon>Verrucomicrobiaceae</taxon>
        <taxon>Oceaniferula</taxon>
    </lineage>
</organism>
<dbReference type="PANTHER" id="PTHR14859:SF15">
    <property type="entry name" value="ENDONUCLEASE_EXONUCLEASE_PHOSPHATASE DOMAIN-CONTAINING PROTEIN"/>
    <property type="match status" value="1"/>
</dbReference>
<proteinExistence type="predicted"/>
<gene>
    <name evidence="2" type="ORF">NT6N_05070</name>
</gene>
<name>A0AAT9FHK9_9BACT</name>
<dbReference type="GO" id="GO:0016020">
    <property type="term" value="C:membrane"/>
    <property type="evidence" value="ECO:0007669"/>
    <property type="project" value="GOC"/>
</dbReference>
<dbReference type="InterPro" id="IPR036691">
    <property type="entry name" value="Endo/exonu/phosph_ase_sf"/>
</dbReference>
<dbReference type="EMBL" id="AP026866">
    <property type="protein sequence ID" value="BDS05467.1"/>
    <property type="molecule type" value="Genomic_DNA"/>
</dbReference>
<dbReference type="KEGG" id="osu:NT6N_05070"/>
<dbReference type="PANTHER" id="PTHR14859">
    <property type="entry name" value="CALCOFLUOR WHITE HYPERSENSITIVE PROTEIN PRECURSOR"/>
    <property type="match status" value="1"/>
</dbReference>
<dbReference type="InterPro" id="IPR005135">
    <property type="entry name" value="Endo/exonuclease/phosphatase"/>
</dbReference>